<protein>
    <submittedName>
        <fullName evidence="2">Uncharacterized protein</fullName>
    </submittedName>
</protein>
<dbReference type="InParanoid" id="A0A2H3E958"/>
<name>A0A2H3E958_ARMGA</name>
<dbReference type="EMBL" id="KZ293644">
    <property type="protein sequence ID" value="PBL03956.1"/>
    <property type="molecule type" value="Genomic_DNA"/>
</dbReference>
<feature type="region of interest" description="Disordered" evidence="1">
    <location>
        <begin position="1"/>
        <end position="35"/>
    </location>
</feature>
<accession>A0A2H3E958</accession>
<evidence type="ECO:0000313" key="2">
    <source>
        <dbReference type="EMBL" id="PBL03956.1"/>
    </source>
</evidence>
<gene>
    <name evidence="2" type="ORF">ARMGADRAFT_1022496</name>
</gene>
<evidence type="ECO:0000313" key="3">
    <source>
        <dbReference type="Proteomes" id="UP000217790"/>
    </source>
</evidence>
<feature type="compositionally biased region" description="Basic and acidic residues" evidence="1">
    <location>
        <begin position="11"/>
        <end position="26"/>
    </location>
</feature>
<feature type="compositionally biased region" description="Acidic residues" evidence="1">
    <location>
        <begin position="1"/>
        <end position="10"/>
    </location>
</feature>
<dbReference type="AlphaFoldDB" id="A0A2H3E958"/>
<dbReference type="Proteomes" id="UP000217790">
    <property type="component" value="Unassembled WGS sequence"/>
</dbReference>
<sequence length="258" mass="29076">MCQYNEEVERDEWKRDTAEGPLRRDTATTGKGGGTSVAVEGRCQREGHLRMEGRLQMEGPYLVPTLFEFYTQPLPSRYVAAGQNSLSKNLRGGYLELDASPTLHSNDQTQRRRGLARRMSILVAGKSLTMSIRWSSPTPILLEPPQTKWVLRQQYRVLAGAKHRDCKGKNKTKGGGYDTQIYTHQVPFNEPFLESSSGVASVQFSVDACRIDRMFPCGAPGFARDFIGIHGSTRMYIRLNWFTLIYIGVHRCTPGKVQ</sequence>
<evidence type="ECO:0000256" key="1">
    <source>
        <dbReference type="SAM" id="MobiDB-lite"/>
    </source>
</evidence>
<proteinExistence type="predicted"/>
<keyword evidence="3" id="KW-1185">Reference proteome</keyword>
<reference evidence="3" key="1">
    <citation type="journal article" date="2017" name="Nat. Ecol. Evol.">
        <title>Genome expansion and lineage-specific genetic innovations in the forest pathogenic fungi Armillaria.</title>
        <authorList>
            <person name="Sipos G."/>
            <person name="Prasanna A.N."/>
            <person name="Walter M.C."/>
            <person name="O'Connor E."/>
            <person name="Balint B."/>
            <person name="Krizsan K."/>
            <person name="Kiss B."/>
            <person name="Hess J."/>
            <person name="Varga T."/>
            <person name="Slot J."/>
            <person name="Riley R."/>
            <person name="Boka B."/>
            <person name="Rigling D."/>
            <person name="Barry K."/>
            <person name="Lee J."/>
            <person name="Mihaltcheva S."/>
            <person name="LaButti K."/>
            <person name="Lipzen A."/>
            <person name="Waldron R."/>
            <person name="Moloney N.M."/>
            <person name="Sperisen C."/>
            <person name="Kredics L."/>
            <person name="Vagvoelgyi C."/>
            <person name="Patrignani A."/>
            <person name="Fitzpatrick D."/>
            <person name="Nagy I."/>
            <person name="Doyle S."/>
            <person name="Anderson J.B."/>
            <person name="Grigoriev I.V."/>
            <person name="Gueldener U."/>
            <person name="Muensterkoetter M."/>
            <person name="Nagy L.G."/>
        </authorList>
    </citation>
    <scope>NUCLEOTIDE SEQUENCE [LARGE SCALE GENOMIC DNA]</scope>
    <source>
        <strain evidence="3">Ar21-2</strain>
    </source>
</reference>
<organism evidence="2 3">
    <name type="scientific">Armillaria gallica</name>
    <name type="common">Bulbous honey fungus</name>
    <name type="synonym">Armillaria bulbosa</name>
    <dbReference type="NCBI Taxonomy" id="47427"/>
    <lineage>
        <taxon>Eukaryota</taxon>
        <taxon>Fungi</taxon>
        <taxon>Dikarya</taxon>
        <taxon>Basidiomycota</taxon>
        <taxon>Agaricomycotina</taxon>
        <taxon>Agaricomycetes</taxon>
        <taxon>Agaricomycetidae</taxon>
        <taxon>Agaricales</taxon>
        <taxon>Marasmiineae</taxon>
        <taxon>Physalacriaceae</taxon>
        <taxon>Armillaria</taxon>
    </lineage>
</organism>